<dbReference type="HOGENOM" id="CLU_009998_0_0_10"/>
<evidence type="ECO:0000256" key="1">
    <source>
        <dbReference type="ARBA" id="ARBA00001412"/>
    </source>
</evidence>
<dbReference type="PATRIC" id="fig|1121098.3.peg.2189"/>
<evidence type="ECO:0000259" key="11">
    <source>
        <dbReference type="Pfam" id="PF00703"/>
    </source>
</evidence>
<dbReference type="InterPro" id="IPR050347">
    <property type="entry name" value="Bact_Beta-galactosidase"/>
</dbReference>
<evidence type="ECO:0000256" key="9">
    <source>
        <dbReference type="ARBA" id="ARBA00032230"/>
    </source>
</evidence>
<comment type="cofactor">
    <cofactor evidence="2">
        <name>Ca(2+)</name>
        <dbReference type="ChEBI" id="CHEBI:29108"/>
    </cofactor>
</comment>
<organism evidence="15 16">
    <name type="scientific">Phocaeicola massiliensis B84634 = Timone 84634 = DSM 17679 = JCM 13223</name>
    <dbReference type="NCBI Taxonomy" id="1121098"/>
    <lineage>
        <taxon>Bacteria</taxon>
        <taxon>Pseudomonadati</taxon>
        <taxon>Bacteroidota</taxon>
        <taxon>Bacteroidia</taxon>
        <taxon>Bacteroidales</taxon>
        <taxon>Bacteroidaceae</taxon>
        <taxon>Phocaeicola</taxon>
    </lineage>
</organism>
<dbReference type="GO" id="GO:0005990">
    <property type="term" value="P:lactose catabolic process"/>
    <property type="evidence" value="ECO:0007669"/>
    <property type="project" value="TreeGrafter"/>
</dbReference>
<dbReference type="InterPro" id="IPR014718">
    <property type="entry name" value="GH-type_carb-bd"/>
</dbReference>
<dbReference type="STRING" id="1121098.HMPREF1534_02153"/>
<keyword evidence="16" id="KW-1185">Reference proteome</keyword>
<dbReference type="PRINTS" id="PR00132">
    <property type="entry name" value="GLHYDRLASE2"/>
</dbReference>
<reference evidence="15 16" key="1">
    <citation type="submission" date="2013-04" db="EMBL/GenBank/DDBJ databases">
        <title>The Genome Sequence of Bacteroides massiliensis DSM 17679.</title>
        <authorList>
            <consortium name="The Broad Institute Genomics Platform"/>
            <person name="Earl A."/>
            <person name="Ward D."/>
            <person name="Feldgarden M."/>
            <person name="Gevers D."/>
            <person name="Martens E."/>
            <person name="Fenner L."/>
            <person name="Roux V."/>
            <person name="Mallet M.N."/>
            <person name="Raoult D."/>
            <person name="Walker B."/>
            <person name="Young S."/>
            <person name="Zeng Q."/>
            <person name="Gargeya S."/>
            <person name="Fitzgerald M."/>
            <person name="Haas B."/>
            <person name="Abouelleil A."/>
            <person name="Allen A.W."/>
            <person name="Alvarado L."/>
            <person name="Arachchi H.M."/>
            <person name="Berlin A.M."/>
            <person name="Chapman S.B."/>
            <person name="Gainer-Dewar J."/>
            <person name="Goldberg J."/>
            <person name="Griggs A."/>
            <person name="Gujja S."/>
            <person name="Hansen M."/>
            <person name="Howarth C."/>
            <person name="Imamovic A."/>
            <person name="Ireland A."/>
            <person name="Larimer J."/>
            <person name="McCowan C."/>
            <person name="Murphy C."/>
            <person name="Pearson M."/>
            <person name="Poon T.W."/>
            <person name="Priest M."/>
            <person name="Roberts A."/>
            <person name="Saif S."/>
            <person name="Shea T."/>
            <person name="Sisk P."/>
            <person name="Sykes S."/>
            <person name="Wortman J."/>
            <person name="Nusbaum C."/>
            <person name="Birren B."/>
        </authorList>
    </citation>
    <scope>NUCLEOTIDE SEQUENCE [LARGE SCALE GENOMIC DNA]</scope>
    <source>
        <strain evidence="16">B84634 / Timone 84634 / DSM 17679 / JCM 13223</strain>
    </source>
</reference>
<proteinExistence type="inferred from homology"/>
<evidence type="ECO:0000256" key="3">
    <source>
        <dbReference type="ARBA" id="ARBA00007401"/>
    </source>
</evidence>
<evidence type="ECO:0000259" key="12">
    <source>
        <dbReference type="Pfam" id="PF02836"/>
    </source>
</evidence>
<comment type="subunit">
    <text evidence="4">Monomer.</text>
</comment>
<dbReference type="InterPro" id="IPR013783">
    <property type="entry name" value="Ig-like_fold"/>
</dbReference>
<evidence type="ECO:0000313" key="16">
    <source>
        <dbReference type="Proteomes" id="UP000017831"/>
    </source>
</evidence>
<dbReference type="Gene3D" id="3.20.20.80">
    <property type="entry name" value="Glycosidases"/>
    <property type="match status" value="1"/>
</dbReference>
<dbReference type="OrthoDB" id="9801077at2"/>
<dbReference type="Pfam" id="PF02837">
    <property type="entry name" value="Glyco_hydro_2_N"/>
    <property type="match status" value="1"/>
</dbReference>
<accession>U6RE20</accession>
<feature type="domain" description="Glycoside hydrolase family 2 immunoglobulin-like beta-sandwich" evidence="11">
    <location>
        <begin position="364"/>
        <end position="472"/>
    </location>
</feature>
<dbReference type="SUPFAM" id="SSF51445">
    <property type="entry name" value="(Trans)glycosidases"/>
    <property type="match status" value="1"/>
</dbReference>
<feature type="domain" description="Glycosyl hydrolases family 2 sugar binding" evidence="13">
    <location>
        <begin position="217"/>
        <end position="362"/>
    </location>
</feature>
<evidence type="ECO:0000256" key="6">
    <source>
        <dbReference type="ARBA" id="ARBA00022801"/>
    </source>
</evidence>
<dbReference type="EMBL" id="AQHY01000025">
    <property type="protein sequence ID" value="EOA54760.1"/>
    <property type="molecule type" value="Genomic_DNA"/>
</dbReference>
<comment type="similarity">
    <text evidence="3">Belongs to the glycosyl hydrolase 2 family.</text>
</comment>
<dbReference type="GO" id="GO:0009341">
    <property type="term" value="C:beta-galactosidase complex"/>
    <property type="evidence" value="ECO:0007669"/>
    <property type="project" value="InterPro"/>
</dbReference>
<keyword evidence="8" id="KW-0326">Glycosidase</keyword>
<dbReference type="Pfam" id="PF02929">
    <property type="entry name" value="Bgal_small_N"/>
    <property type="match status" value="1"/>
</dbReference>
<dbReference type="GO" id="GO:0030246">
    <property type="term" value="F:carbohydrate binding"/>
    <property type="evidence" value="ECO:0007669"/>
    <property type="project" value="InterPro"/>
</dbReference>
<dbReference type="SUPFAM" id="SSF74650">
    <property type="entry name" value="Galactose mutarotase-like"/>
    <property type="match status" value="1"/>
</dbReference>
<evidence type="ECO:0000256" key="10">
    <source>
        <dbReference type="SAM" id="SignalP"/>
    </source>
</evidence>
<dbReference type="InterPro" id="IPR017853">
    <property type="entry name" value="GH"/>
</dbReference>
<dbReference type="InterPro" id="IPR008979">
    <property type="entry name" value="Galactose-bd-like_sf"/>
</dbReference>
<evidence type="ECO:0000313" key="15">
    <source>
        <dbReference type="EMBL" id="EOA54760.1"/>
    </source>
</evidence>
<dbReference type="InterPro" id="IPR036156">
    <property type="entry name" value="Beta-gal/glucu_dom_sf"/>
</dbReference>
<dbReference type="EC" id="3.2.1.23" evidence="5"/>
<evidence type="ECO:0000259" key="14">
    <source>
        <dbReference type="Pfam" id="PF02929"/>
    </source>
</evidence>
<evidence type="ECO:0000256" key="5">
    <source>
        <dbReference type="ARBA" id="ARBA00012756"/>
    </source>
</evidence>
<dbReference type="eggNOG" id="COG3250">
    <property type="taxonomic scope" value="Bacteria"/>
</dbReference>
<feature type="domain" description="Glycoside hydrolase family 2 catalytic" evidence="12">
    <location>
        <begin position="474"/>
        <end position="633"/>
    </location>
</feature>
<dbReference type="AlphaFoldDB" id="U6RE20"/>
<dbReference type="Gene3D" id="2.70.98.10">
    <property type="match status" value="1"/>
</dbReference>
<protein>
    <recommendedName>
        <fullName evidence="5">beta-galactosidase</fullName>
        <ecNumber evidence="5">3.2.1.23</ecNumber>
    </recommendedName>
    <alternativeName>
        <fullName evidence="9">Lactase</fullName>
    </alternativeName>
</protein>
<dbReference type="InterPro" id="IPR006102">
    <property type="entry name" value="Ig-like_GH2"/>
</dbReference>
<gene>
    <name evidence="15" type="ORF">HMPREF1534_02153</name>
</gene>
<evidence type="ECO:0000256" key="7">
    <source>
        <dbReference type="ARBA" id="ARBA00022837"/>
    </source>
</evidence>
<dbReference type="GO" id="GO:0004565">
    <property type="term" value="F:beta-galactosidase activity"/>
    <property type="evidence" value="ECO:0007669"/>
    <property type="project" value="UniProtKB-EC"/>
</dbReference>
<feature type="chain" id="PRO_5004678130" description="beta-galactosidase" evidence="10">
    <location>
        <begin position="30"/>
        <end position="1139"/>
    </location>
</feature>
<sequence length="1139" mass="128588">MMKINITKRLNRFLAVAGAMLIGALPALAQESSLTRVAANDCGVPGAQPFLVKGENYTMPSEVKGSKEAITCNFGGKVIYAFNQLDIHADYQLEVVYLADHERKQRIVVDGNEIQNVTLEAGKEQRYLLDLPRKAYAYSQLVLVFEVAGKGANAIVSELNLYSSNSKAPVPFEGTEKEALGNVLTYHIDTDVDVEKVLPVYTVLPKSVTGTYRPVLSLNGTWQFNPQPEKEFYKHSDSSGWKSVIVPGQWSMQGFKVDSMAYAGYRKSFVLPEDWKDKNVKLRFDGVHSEYYVYLNGVKAGYHLGGMTVYEIDVTKHLKPGVNELALAVRSESLADMLGSLTQYAAHQLGGITRKVTLMAVPQTHVSDVRIVTDLDSEYRNAALKIETAVVNKATYAQNGLTLRLSVNGLPNVIEQRLPKLAVGEVWKGILSDTVTAPLLWNNEQPHLYTLRMELCLNDEVIETVEKRFGFREIEVRGNELFVNGRAVKLRGVCRHEMHPLTGRVVDAMWQRKDIELYRAANCNFVRTSHYPPCEEMLDICDELGMFVEVESPVCWVGHHANENWKTLNYQDSQYYPYILQANMETIHFYRNHPSVLFWSMANESYWNKEFAQIQEYVYKADSTRPHTFHDQAYGGFNNQGSTAPIANIHYPGPDGYKVAAKSNRPMVYGEYCHLNVYNRSELVTDPGIRSDWALALAPTWENMYQTRGVLGGSIWSGIDDIFQLPDGNAVGYGAWGPIDGWRRPKPEYWDMKKIYSPVKVLTEALSPANELVVDVENRYTYLNMDEIKIAWQYGKEKGTVSASIPPSGDGKIRIPIANPDKANELYLSFTDPRGFVVDEYLIPVGEQKQNELPQWLSQPTKLKVGKKAYVISGKNFSCEISRLNGQILSLKKAGKEVLKGGPWLMALPLTGGGCYPNHNANTPVYNDLCSDWKAVEVKAHKEESNVIVTVTGSYKEFEGSYRLTVNANGELAVEYQFKALQNVNPRQWGLVFEAPQDYDRTFWRRKGMWSVYPDDHISRPTGTADLFYQGLPVQTNPRIQPSWSWSKDFNELGSNDFRATRRNIWYAGLCDGSGHKVTACSNGEQHWRSWLGKDKICFLVADFVTAGNEMFLDGYYAPYRKPIKSNDIIKGKVKLRVE</sequence>
<dbReference type="InterPro" id="IPR006101">
    <property type="entry name" value="Glyco_hydro_2"/>
</dbReference>
<dbReference type="Pfam" id="PF02836">
    <property type="entry name" value="Glyco_hydro_2_C"/>
    <property type="match status" value="1"/>
</dbReference>
<dbReference type="Pfam" id="PF00703">
    <property type="entry name" value="Glyco_hydro_2"/>
    <property type="match status" value="1"/>
</dbReference>
<dbReference type="SUPFAM" id="SSF49303">
    <property type="entry name" value="beta-Galactosidase/glucuronidase domain"/>
    <property type="match status" value="1"/>
</dbReference>
<feature type="signal peptide" evidence="10">
    <location>
        <begin position="1"/>
        <end position="29"/>
    </location>
</feature>
<dbReference type="SUPFAM" id="SSF49785">
    <property type="entry name" value="Galactose-binding domain-like"/>
    <property type="match status" value="1"/>
</dbReference>
<dbReference type="Gene3D" id="2.60.40.10">
    <property type="entry name" value="Immunoglobulins"/>
    <property type="match status" value="1"/>
</dbReference>
<dbReference type="Proteomes" id="UP000017831">
    <property type="component" value="Unassembled WGS sequence"/>
</dbReference>
<name>U6RE20_9BACT</name>
<dbReference type="InterPro" id="IPR004199">
    <property type="entry name" value="B-gal_small/dom_5"/>
</dbReference>
<evidence type="ECO:0000256" key="4">
    <source>
        <dbReference type="ARBA" id="ARBA00011245"/>
    </source>
</evidence>
<evidence type="ECO:0000259" key="13">
    <source>
        <dbReference type="Pfam" id="PF02837"/>
    </source>
</evidence>
<dbReference type="PANTHER" id="PTHR46323:SF2">
    <property type="entry name" value="BETA-GALACTOSIDASE"/>
    <property type="match status" value="1"/>
</dbReference>
<keyword evidence="7" id="KW-0106">Calcium</keyword>
<comment type="catalytic activity">
    <reaction evidence="1">
        <text>Hydrolysis of terminal non-reducing beta-D-galactose residues in beta-D-galactosides.</text>
        <dbReference type="EC" id="3.2.1.23"/>
    </reaction>
</comment>
<dbReference type="Gene3D" id="2.60.120.260">
    <property type="entry name" value="Galactose-binding domain-like"/>
    <property type="match status" value="1"/>
</dbReference>
<dbReference type="RefSeq" id="WP_005940759.1">
    <property type="nucleotide sequence ID" value="NZ_KB890324.1"/>
</dbReference>
<dbReference type="InterPro" id="IPR011013">
    <property type="entry name" value="Gal_mutarotase_sf_dom"/>
</dbReference>
<dbReference type="GeneID" id="60061902"/>
<dbReference type="InterPro" id="IPR006104">
    <property type="entry name" value="Glyco_hydro_2_N"/>
</dbReference>
<dbReference type="PANTHER" id="PTHR46323">
    <property type="entry name" value="BETA-GALACTOSIDASE"/>
    <property type="match status" value="1"/>
</dbReference>
<comment type="caution">
    <text evidence="15">The sequence shown here is derived from an EMBL/GenBank/DDBJ whole genome shotgun (WGS) entry which is preliminary data.</text>
</comment>
<keyword evidence="6" id="KW-0378">Hydrolase</keyword>
<keyword evidence="10" id="KW-0732">Signal</keyword>
<dbReference type="InterPro" id="IPR006103">
    <property type="entry name" value="Glyco_hydro_2_cat"/>
</dbReference>
<feature type="domain" description="Beta galactosidase small chain/" evidence="14">
    <location>
        <begin position="873"/>
        <end position="1023"/>
    </location>
</feature>
<evidence type="ECO:0000256" key="8">
    <source>
        <dbReference type="ARBA" id="ARBA00023295"/>
    </source>
</evidence>
<evidence type="ECO:0000256" key="2">
    <source>
        <dbReference type="ARBA" id="ARBA00001913"/>
    </source>
</evidence>